<dbReference type="EMBL" id="CM026431">
    <property type="protein sequence ID" value="KAG0559620.1"/>
    <property type="molecule type" value="Genomic_DNA"/>
</dbReference>
<dbReference type="GO" id="GO:0050482">
    <property type="term" value="P:arachidonate secretion"/>
    <property type="evidence" value="ECO:0007669"/>
    <property type="project" value="InterPro"/>
</dbReference>
<gene>
    <name evidence="1" type="ORF">KC19_10G118900</name>
</gene>
<reference evidence="1" key="1">
    <citation type="submission" date="2020-06" db="EMBL/GenBank/DDBJ databases">
        <title>WGS assembly of Ceratodon purpureus strain R40.</title>
        <authorList>
            <person name="Carey S.B."/>
            <person name="Jenkins J."/>
            <person name="Shu S."/>
            <person name="Lovell J.T."/>
            <person name="Sreedasyam A."/>
            <person name="Maumus F."/>
            <person name="Tiley G.P."/>
            <person name="Fernandez-Pozo N."/>
            <person name="Barry K."/>
            <person name="Chen C."/>
            <person name="Wang M."/>
            <person name="Lipzen A."/>
            <person name="Daum C."/>
            <person name="Saski C.A."/>
            <person name="Payton A.C."/>
            <person name="Mcbreen J.C."/>
            <person name="Conrad R.E."/>
            <person name="Kollar L.M."/>
            <person name="Olsson S."/>
            <person name="Huttunen S."/>
            <person name="Landis J.B."/>
            <person name="Wickett N.J."/>
            <person name="Johnson M.G."/>
            <person name="Rensing S.A."/>
            <person name="Grimwood J."/>
            <person name="Schmutz J."/>
            <person name="Mcdaniel S.F."/>
        </authorList>
    </citation>
    <scope>NUCLEOTIDE SEQUENCE</scope>
    <source>
        <strain evidence="1">R40</strain>
    </source>
</reference>
<dbReference type="GO" id="GO:0004623">
    <property type="term" value="F:phospholipase A2 activity"/>
    <property type="evidence" value="ECO:0007669"/>
    <property type="project" value="InterPro"/>
</dbReference>
<evidence type="ECO:0000313" key="1">
    <source>
        <dbReference type="EMBL" id="KAG0559620.1"/>
    </source>
</evidence>
<protein>
    <submittedName>
        <fullName evidence="1">Uncharacterized protein</fullName>
    </submittedName>
</protein>
<dbReference type="Gene3D" id="1.20.90.10">
    <property type="entry name" value="Phospholipase A2 domain"/>
    <property type="match status" value="1"/>
</dbReference>
<organism evidence="1 2">
    <name type="scientific">Ceratodon purpureus</name>
    <name type="common">Fire moss</name>
    <name type="synonym">Dicranum purpureum</name>
    <dbReference type="NCBI Taxonomy" id="3225"/>
    <lineage>
        <taxon>Eukaryota</taxon>
        <taxon>Viridiplantae</taxon>
        <taxon>Streptophyta</taxon>
        <taxon>Embryophyta</taxon>
        <taxon>Bryophyta</taxon>
        <taxon>Bryophytina</taxon>
        <taxon>Bryopsida</taxon>
        <taxon>Dicranidae</taxon>
        <taxon>Pseudoditrichales</taxon>
        <taxon>Ditrichaceae</taxon>
        <taxon>Ceratodon</taxon>
    </lineage>
</organism>
<keyword evidence="2" id="KW-1185">Reference proteome</keyword>
<dbReference type="PANTHER" id="PTHR37246:SF1">
    <property type="entry name" value="PHOSPHOLIPASE A2 FAMILY PROTEIN"/>
    <property type="match status" value="1"/>
</dbReference>
<accession>A0A8T0GKV6</accession>
<dbReference type="SUPFAM" id="SSF48619">
    <property type="entry name" value="Phospholipase A2, PLA2"/>
    <property type="match status" value="1"/>
</dbReference>
<dbReference type="InterPro" id="IPR036444">
    <property type="entry name" value="PLipase_A2_dom_sf"/>
</dbReference>
<dbReference type="GO" id="GO:0006644">
    <property type="term" value="P:phospholipid metabolic process"/>
    <property type="evidence" value="ECO:0007669"/>
    <property type="project" value="InterPro"/>
</dbReference>
<proteinExistence type="predicted"/>
<dbReference type="PANTHER" id="PTHR37246">
    <property type="entry name" value="OS07G0658000 PROTEIN"/>
    <property type="match status" value="1"/>
</dbReference>
<evidence type="ECO:0000313" key="2">
    <source>
        <dbReference type="Proteomes" id="UP000822688"/>
    </source>
</evidence>
<name>A0A8T0GKV6_CERPU</name>
<dbReference type="AlphaFoldDB" id="A0A8T0GKV6"/>
<comment type="caution">
    <text evidence="1">The sequence shown here is derived from an EMBL/GenBank/DDBJ whole genome shotgun (WGS) entry which is preliminary data.</text>
</comment>
<sequence length="220" mass="25031">MKLDGLKFFNTAQRIVFRGNDVGQENKVISKDIALPDAEALAEDLTPPHTHNDIGAPVELSPQPGCAVPPFVPYTQLIPWHSGTRNMFSRFFPRYGNYCGPNYSSGRESGSLHWDKAPSDWLDYCCYRHDMGYDTLDQTKLMDADKQFLNCLQKIPESANISTVGRTYQNVYILGLERFLIPYRDILIRKIEQGKRGKETAPEVIVEEVKERNADIDRSS</sequence>
<dbReference type="Proteomes" id="UP000822688">
    <property type="component" value="Chromosome 10"/>
</dbReference>